<keyword evidence="6" id="KW-0539">Nucleus</keyword>
<dbReference type="GO" id="GO:0000981">
    <property type="term" value="F:DNA-binding transcription factor activity, RNA polymerase II-specific"/>
    <property type="evidence" value="ECO:0007669"/>
    <property type="project" value="InterPro"/>
</dbReference>
<sequence length="511" mass="56341">MESKTRQCWACRRHRLVCDATHPECRKCAARGIDCPGYGIAKPVRWVPPQQARSKIQPQRKPANPSLRQIRDIASRAAVAPSLPASRELTELLEGIQYYNSHICPDLAATGIGGPKSPHFMPPEAISFFPSGTLQSLVSVALCHRLLQTVDRPAEEKTALTAKMHQHAGLAIKALAIFLDKPEKHTSDATLACVITLMMAEIQAAHSSGWRQHVDGAAAVIRLCGGLSHIVFERPHMRHLLRYYAIVDVLGCSTSPRPNLETTRNQLELMNIMSILYGNGLDTCVPCPPDLFVQIVRVNHLRAQLENVTSPSSSDRLSAALDILRRVKAYPVGQWAAEVALCNRTPLSTIERGMSAPGFTGWLAMAKIFQCAIAIYCISSLFPGAGGAGGADSDSDELRADDTGHPATWTALAQARQNCLTILFDQLRNIKDFLQLRKFVLWPLVVAGTQVGSREETTKTFILEELSWISRAVGIAAPLVAKGFLQKRVWSLELEERKWDELFDQAYLFAL</sequence>
<dbReference type="GO" id="GO:0005634">
    <property type="term" value="C:nucleus"/>
    <property type="evidence" value="ECO:0007669"/>
    <property type="project" value="UniProtKB-SubCell"/>
</dbReference>
<gene>
    <name evidence="8" type="ORF">QBC34DRAFT_122322</name>
</gene>
<dbReference type="InterPro" id="IPR036864">
    <property type="entry name" value="Zn2-C6_fun-type_DNA-bd_sf"/>
</dbReference>
<accession>A0AAV9GIW4</accession>
<dbReference type="SUPFAM" id="SSF57701">
    <property type="entry name" value="Zn2/Cys6 DNA-binding domain"/>
    <property type="match status" value="1"/>
</dbReference>
<evidence type="ECO:0000256" key="3">
    <source>
        <dbReference type="ARBA" id="ARBA00023015"/>
    </source>
</evidence>
<dbReference type="GO" id="GO:0045944">
    <property type="term" value="P:positive regulation of transcription by RNA polymerase II"/>
    <property type="evidence" value="ECO:0007669"/>
    <property type="project" value="TreeGrafter"/>
</dbReference>
<dbReference type="Proteomes" id="UP001321760">
    <property type="component" value="Unassembled WGS sequence"/>
</dbReference>
<dbReference type="Gene3D" id="4.10.240.10">
    <property type="entry name" value="Zn(2)-C6 fungal-type DNA-binding domain"/>
    <property type="match status" value="1"/>
</dbReference>
<feature type="domain" description="Zn(2)-C6 fungal-type" evidence="7">
    <location>
        <begin position="7"/>
        <end position="35"/>
    </location>
</feature>
<evidence type="ECO:0000256" key="6">
    <source>
        <dbReference type="ARBA" id="ARBA00023242"/>
    </source>
</evidence>
<reference evidence="8" key="1">
    <citation type="journal article" date="2023" name="Mol. Phylogenet. Evol.">
        <title>Genome-scale phylogeny and comparative genomics of the fungal order Sordariales.</title>
        <authorList>
            <person name="Hensen N."/>
            <person name="Bonometti L."/>
            <person name="Westerberg I."/>
            <person name="Brannstrom I.O."/>
            <person name="Guillou S."/>
            <person name="Cros-Aarteil S."/>
            <person name="Calhoun S."/>
            <person name="Haridas S."/>
            <person name="Kuo A."/>
            <person name="Mondo S."/>
            <person name="Pangilinan J."/>
            <person name="Riley R."/>
            <person name="LaButti K."/>
            <person name="Andreopoulos B."/>
            <person name="Lipzen A."/>
            <person name="Chen C."/>
            <person name="Yan M."/>
            <person name="Daum C."/>
            <person name="Ng V."/>
            <person name="Clum A."/>
            <person name="Steindorff A."/>
            <person name="Ohm R.A."/>
            <person name="Martin F."/>
            <person name="Silar P."/>
            <person name="Natvig D.O."/>
            <person name="Lalanne C."/>
            <person name="Gautier V."/>
            <person name="Ament-Velasquez S.L."/>
            <person name="Kruys A."/>
            <person name="Hutchinson M.I."/>
            <person name="Powell A.J."/>
            <person name="Barry K."/>
            <person name="Miller A.N."/>
            <person name="Grigoriev I.V."/>
            <person name="Debuchy R."/>
            <person name="Gladieux P."/>
            <person name="Hiltunen Thoren M."/>
            <person name="Johannesson H."/>
        </authorList>
    </citation>
    <scope>NUCLEOTIDE SEQUENCE</scope>
    <source>
        <strain evidence="8">PSN243</strain>
    </source>
</reference>
<keyword evidence="9" id="KW-1185">Reference proteome</keyword>
<dbReference type="PANTHER" id="PTHR37534:SF15">
    <property type="entry name" value="ZN(II)2CYS6 TRANSCRIPTION FACTOR (EUROFUNG)"/>
    <property type="match status" value="1"/>
</dbReference>
<evidence type="ECO:0000259" key="7">
    <source>
        <dbReference type="PROSITE" id="PS50048"/>
    </source>
</evidence>
<reference evidence="8" key="2">
    <citation type="submission" date="2023-05" db="EMBL/GenBank/DDBJ databases">
        <authorList>
            <consortium name="Lawrence Berkeley National Laboratory"/>
            <person name="Steindorff A."/>
            <person name="Hensen N."/>
            <person name="Bonometti L."/>
            <person name="Westerberg I."/>
            <person name="Brannstrom I.O."/>
            <person name="Guillou S."/>
            <person name="Cros-Aarteil S."/>
            <person name="Calhoun S."/>
            <person name="Haridas S."/>
            <person name="Kuo A."/>
            <person name="Mondo S."/>
            <person name="Pangilinan J."/>
            <person name="Riley R."/>
            <person name="Labutti K."/>
            <person name="Andreopoulos B."/>
            <person name="Lipzen A."/>
            <person name="Chen C."/>
            <person name="Yanf M."/>
            <person name="Daum C."/>
            <person name="Ng V."/>
            <person name="Clum A."/>
            <person name="Ohm R."/>
            <person name="Martin F."/>
            <person name="Silar P."/>
            <person name="Natvig D."/>
            <person name="Lalanne C."/>
            <person name="Gautier V."/>
            <person name="Ament-Velasquez S.L."/>
            <person name="Kruys A."/>
            <person name="Hutchinson M.I."/>
            <person name="Powell A.J."/>
            <person name="Barry K."/>
            <person name="Miller A.N."/>
            <person name="Grigoriev I.V."/>
            <person name="Debuchy R."/>
            <person name="Gladieux P."/>
            <person name="Thoren M.H."/>
            <person name="Johannesson H."/>
        </authorList>
    </citation>
    <scope>NUCLEOTIDE SEQUENCE</scope>
    <source>
        <strain evidence="8">PSN243</strain>
    </source>
</reference>
<evidence type="ECO:0000256" key="5">
    <source>
        <dbReference type="ARBA" id="ARBA00023163"/>
    </source>
</evidence>
<dbReference type="Pfam" id="PF11951">
    <property type="entry name" value="Fungal_trans_2"/>
    <property type="match status" value="1"/>
</dbReference>
<dbReference type="AlphaFoldDB" id="A0AAV9GIW4"/>
<evidence type="ECO:0000313" key="8">
    <source>
        <dbReference type="EMBL" id="KAK4447954.1"/>
    </source>
</evidence>
<dbReference type="Pfam" id="PF00172">
    <property type="entry name" value="Zn_clus"/>
    <property type="match status" value="1"/>
</dbReference>
<dbReference type="PROSITE" id="PS50048">
    <property type="entry name" value="ZN2_CY6_FUNGAL_2"/>
    <property type="match status" value="1"/>
</dbReference>
<dbReference type="SMART" id="SM00066">
    <property type="entry name" value="GAL4"/>
    <property type="match status" value="1"/>
</dbReference>
<protein>
    <submittedName>
        <fullName evidence="8">Fungal-specific transcription factor domain-containing protein</fullName>
    </submittedName>
</protein>
<comment type="subcellular location">
    <subcellularLocation>
        <location evidence="1">Nucleus</location>
    </subcellularLocation>
</comment>
<organism evidence="8 9">
    <name type="scientific">Podospora aff. communis PSN243</name>
    <dbReference type="NCBI Taxonomy" id="3040156"/>
    <lineage>
        <taxon>Eukaryota</taxon>
        <taxon>Fungi</taxon>
        <taxon>Dikarya</taxon>
        <taxon>Ascomycota</taxon>
        <taxon>Pezizomycotina</taxon>
        <taxon>Sordariomycetes</taxon>
        <taxon>Sordariomycetidae</taxon>
        <taxon>Sordariales</taxon>
        <taxon>Podosporaceae</taxon>
        <taxon>Podospora</taxon>
    </lineage>
</organism>
<proteinExistence type="predicted"/>
<dbReference type="InterPro" id="IPR021858">
    <property type="entry name" value="Fun_TF"/>
</dbReference>
<keyword evidence="5" id="KW-0804">Transcription</keyword>
<dbReference type="InterPro" id="IPR001138">
    <property type="entry name" value="Zn2Cys6_DnaBD"/>
</dbReference>
<evidence type="ECO:0000256" key="2">
    <source>
        <dbReference type="ARBA" id="ARBA00022833"/>
    </source>
</evidence>
<dbReference type="GO" id="GO:0000976">
    <property type="term" value="F:transcription cis-regulatory region binding"/>
    <property type="evidence" value="ECO:0007669"/>
    <property type="project" value="TreeGrafter"/>
</dbReference>
<dbReference type="GO" id="GO:0008270">
    <property type="term" value="F:zinc ion binding"/>
    <property type="evidence" value="ECO:0007669"/>
    <property type="project" value="InterPro"/>
</dbReference>
<dbReference type="PANTHER" id="PTHR37534">
    <property type="entry name" value="TRANSCRIPTIONAL ACTIVATOR PROTEIN UGA3"/>
    <property type="match status" value="1"/>
</dbReference>
<keyword evidence="3" id="KW-0805">Transcription regulation</keyword>
<evidence type="ECO:0000313" key="9">
    <source>
        <dbReference type="Proteomes" id="UP001321760"/>
    </source>
</evidence>
<name>A0AAV9GIW4_9PEZI</name>
<dbReference type="CDD" id="cd00067">
    <property type="entry name" value="GAL4"/>
    <property type="match status" value="1"/>
</dbReference>
<evidence type="ECO:0000256" key="1">
    <source>
        <dbReference type="ARBA" id="ARBA00004123"/>
    </source>
</evidence>
<comment type="caution">
    <text evidence="8">The sequence shown here is derived from an EMBL/GenBank/DDBJ whole genome shotgun (WGS) entry which is preliminary data.</text>
</comment>
<keyword evidence="4" id="KW-0238">DNA-binding</keyword>
<evidence type="ECO:0000256" key="4">
    <source>
        <dbReference type="ARBA" id="ARBA00023125"/>
    </source>
</evidence>
<dbReference type="EMBL" id="MU865946">
    <property type="protein sequence ID" value="KAK4447954.1"/>
    <property type="molecule type" value="Genomic_DNA"/>
</dbReference>
<keyword evidence="2" id="KW-0862">Zinc</keyword>